<organism evidence="5 6">
    <name type="scientific">Oesophagostomum dentatum</name>
    <name type="common">Nodular worm</name>
    <dbReference type="NCBI Taxonomy" id="61180"/>
    <lineage>
        <taxon>Eukaryota</taxon>
        <taxon>Metazoa</taxon>
        <taxon>Ecdysozoa</taxon>
        <taxon>Nematoda</taxon>
        <taxon>Chromadorea</taxon>
        <taxon>Rhabditida</taxon>
        <taxon>Rhabditina</taxon>
        <taxon>Rhabditomorpha</taxon>
        <taxon>Strongyloidea</taxon>
        <taxon>Strongylidae</taxon>
        <taxon>Oesophagostomum</taxon>
    </lineage>
</organism>
<dbReference type="InterPro" id="IPR023213">
    <property type="entry name" value="CAT-like_dom_sf"/>
</dbReference>
<dbReference type="GO" id="GO:0031405">
    <property type="term" value="F:lipoic acid binding"/>
    <property type="evidence" value="ECO:0007669"/>
    <property type="project" value="TreeGrafter"/>
</dbReference>
<keyword evidence="3 5" id="KW-0012">Acyltransferase</keyword>
<sequence length="103" mass="11505">DARREKLSREDLSGGTFTISNIGPVGGTYVSPVIFPPQVVIVALGKIQKLPRYDEHDQVVPKNIFKASWAADHRAVDGATVARFSNRWKFYIEHPSAMLVQLK</sequence>
<evidence type="ECO:0000313" key="5">
    <source>
        <dbReference type="EMBL" id="KHJ99207.1"/>
    </source>
</evidence>
<evidence type="ECO:0000259" key="4">
    <source>
        <dbReference type="Pfam" id="PF00198"/>
    </source>
</evidence>
<feature type="domain" description="2-oxoacid dehydrogenase acyltransferase catalytic" evidence="4">
    <location>
        <begin position="2"/>
        <end position="99"/>
    </location>
</feature>
<dbReference type="OrthoDB" id="5858321at2759"/>
<dbReference type="PANTHER" id="PTHR43178">
    <property type="entry name" value="DIHYDROLIPOAMIDE ACETYLTRANSFERASE COMPONENT OF PYRUVATE DEHYDROGENASE COMPLEX"/>
    <property type="match status" value="1"/>
</dbReference>
<dbReference type="Gene3D" id="3.30.559.10">
    <property type="entry name" value="Chloramphenicol acetyltransferase-like domain"/>
    <property type="match status" value="1"/>
</dbReference>
<gene>
    <name evidence="5" type="ORF">OESDEN_00815</name>
</gene>
<keyword evidence="2 5" id="KW-0808">Transferase</keyword>
<dbReference type="Pfam" id="PF00198">
    <property type="entry name" value="2-oxoacid_dh"/>
    <property type="match status" value="1"/>
</dbReference>
<protein>
    <submittedName>
        <fullName evidence="5">2-oxo acid dehydrogenase acyltransferase</fullName>
    </submittedName>
</protein>
<reference evidence="5 6" key="1">
    <citation type="submission" date="2014-03" db="EMBL/GenBank/DDBJ databases">
        <title>Draft genome of the hookworm Oesophagostomum dentatum.</title>
        <authorList>
            <person name="Mitreva M."/>
        </authorList>
    </citation>
    <scope>NUCLEOTIDE SEQUENCE [LARGE SCALE GENOMIC DNA]</scope>
    <source>
        <strain evidence="5 6">OD-Hann</strain>
    </source>
</reference>
<name>A0A0B1TTR6_OESDE</name>
<dbReference type="AlphaFoldDB" id="A0A0B1TTR6"/>
<dbReference type="GO" id="GO:0016407">
    <property type="term" value="F:acetyltransferase activity"/>
    <property type="evidence" value="ECO:0007669"/>
    <property type="project" value="TreeGrafter"/>
</dbReference>
<evidence type="ECO:0000313" key="6">
    <source>
        <dbReference type="Proteomes" id="UP000053660"/>
    </source>
</evidence>
<dbReference type="Proteomes" id="UP000053660">
    <property type="component" value="Unassembled WGS sequence"/>
</dbReference>
<evidence type="ECO:0000256" key="2">
    <source>
        <dbReference type="ARBA" id="ARBA00022679"/>
    </source>
</evidence>
<feature type="non-terminal residue" evidence="5">
    <location>
        <position position="1"/>
    </location>
</feature>
<dbReference type="SUPFAM" id="SSF52777">
    <property type="entry name" value="CoA-dependent acyltransferases"/>
    <property type="match status" value="1"/>
</dbReference>
<dbReference type="EMBL" id="KN549236">
    <property type="protein sequence ID" value="KHJ99207.1"/>
    <property type="molecule type" value="Genomic_DNA"/>
</dbReference>
<keyword evidence="6" id="KW-1185">Reference proteome</keyword>
<proteinExistence type="predicted"/>
<evidence type="ECO:0000256" key="3">
    <source>
        <dbReference type="ARBA" id="ARBA00023315"/>
    </source>
</evidence>
<evidence type="ECO:0000256" key="1">
    <source>
        <dbReference type="ARBA" id="ARBA00001938"/>
    </source>
</evidence>
<dbReference type="PANTHER" id="PTHR43178:SF5">
    <property type="entry name" value="LIPOAMIDE ACYLTRANSFERASE COMPONENT OF BRANCHED-CHAIN ALPHA-KETO ACID DEHYDROGENASE COMPLEX, MITOCHONDRIAL"/>
    <property type="match status" value="1"/>
</dbReference>
<comment type="cofactor">
    <cofactor evidence="1">
        <name>(R)-lipoate</name>
        <dbReference type="ChEBI" id="CHEBI:83088"/>
    </cofactor>
</comment>
<dbReference type="InterPro" id="IPR050743">
    <property type="entry name" value="2-oxoacid_DH_E2_comp"/>
</dbReference>
<accession>A0A0B1TTR6</accession>
<dbReference type="GO" id="GO:0005739">
    <property type="term" value="C:mitochondrion"/>
    <property type="evidence" value="ECO:0007669"/>
    <property type="project" value="TreeGrafter"/>
</dbReference>
<dbReference type="InterPro" id="IPR001078">
    <property type="entry name" value="2-oxoacid_DH_actylTfrase"/>
</dbReference>